<feature type="compositionally biased region" description="Gly residues" evidence="1">
    <location>
        <begin position="30"/>
        <end position="40"/>
    </location>
</feature>
<name>A0A9K3N4T9_HELAN</name>
<evidence type="ECO:0000256" key="2">
    <source>
        <dbReference type="SAM" id="Phobius"/>
    </source>
</evidence>
<keyword evidence="2" id="KW-0812">Transmembrane</keyword>
<sequence>MSFHHRNTASGFGCKVRGGSGFRVGRDGGGRGGRGVGGRFGGDRFNEGPPERVVAMSFHHRNIAGGFGSKGRGGGGFRVGRDGGGRGGRGGGGHFGVILFIFWCDFMNQGFLLMYVFYVCC</sequence>
<protein>
    <submittedName>
        <fullName evidence="3">Uncharacterized protein</fullName>
    </submittedName>
</protein>
<accession>A0A9K3N4T9</accession>
<evidence type="ECO:0000313" key="4">
    <source>
        <dbReference type="Proteomes" id="UP000215914"/>
    </source>
</evidence>
<reference evidence="3" key="2">
    <citation type="submission" date="2020-06" db="EMBL/GenBank/DDBJ databases">
        <title>Helianthus annuus Genome sequencing and assembly Release 2.</title>
        <authorList>
            <person name="Gouzy J."/>
            <person name="Langlade N."/>
            <person name="Munos S."/>
        </authorList>
    </citation>
    <scope>NUCLEOTIDE SEQUENCE</scope>
    <source>
        <tissue evidence="3">Leaves</tissue>
    </source>
</reference>
<keyword evidence="2" id="KW-0472">Membrane</keyword>
<evidence type="ECO:0000313" key="3">
    <source>
        <dbReference type="EMBL" id="KAF5786982.1"/>
    </source>
</evidence>
<keyword evidence="2" id="KW-1133">Transmembrane helix</keyword>
<keyword evidence="4" id="KW-1185">Reference proteome</keyword>
<evidence type="ECO:0000256" key="1">
    <source>
        <dbReference type="SAM" id="MobiDB-lite"/>
    </source>
</evidence>
<dbReference type="Gramene" id="mRNA:HanXRQr2_Chr10g0447701">
    <property type="protein sequence ID" value="mRNA:HanXRQr2_Chr10g0447701"/>
    <property type="gene ID" value="HanXRQr2_Chr10g0447701"/>
</dbReference>
<feature type="region of interest" description="Disordered" evidence="1">
    <location>
        <begin position="25"/>
        <end position="47"/>
    </location>
</feature>
<organism evidence="3 4">
    <name type="scientific">Helianthus annuus</name>
    <name type="common">Common sunflower</name>
    <dbReference type="NCBI Taxonomy" id="4232"/>
    <lineage>
        <taxon>Eukaryota</taxon>
        <taxon>Viridiplantae</taxon>
        <taxon>Streptophyta</taxon>
        <taxon>Embryophyta</taxon>
        <taxon>Tracheophyta</taxon>
        <taxon>Spermatophyta</taxon>
        <taxon>Magnoliopsida</taxon>
        <taxon>eudicotyledons</taxon>
        <taxon>Gunneridae</taxon>
        <taxon>Pentapetalae</taxon>
        <taxon>asterids</taxon>
        <taxon>campanulids</taxon>
        <taxon>Asterales</taxon>
        <taxon>Asteraceae</taxon>
        <taxon>Asteroideae</taxon>
        <taxon>Heliantheae alliance</taxon>
        <taxon>Heliantheae</taxon>
        <taxon>Helianthus</taxon>
    </lineage>
</organism>
<dbReference type="AlphaFoldDB" id="A0A9K3N4T9"/>
<dbReference type="EMBL" id="MNCJ02000325">
    <property type="protein sequence ID" value="KAF5786982.1"/>
    <property type="molecule type" value="Genomic_DNA"/>
</dbReference>
<dbReference type="Proteomes" id="UP000215914">
    <property type="component" value="Unassembled WGS sequence"/>
</dbReference>
<comment type="caution">
    <text evidence="3">The sequence shown here is derived from an EMBL/GenBank/DDBJ whole genome shotgun (WGS) entry which is preliminary data.</text>
</comment>
<gene>
    <name evidence="3" type="ORF">HanXRQr2_Chr10g0447701</name>
</gene>
<reference evidence="3" key="1">
    <citation type="journal article" date="2017" name="Nature">
        <title>The sunflower genome provides insights into oil metabolism, flowering and Asterid evolution.</title>
        <authorList>
            <person name="Badouin H."/>
            <person name="Gouzy J."/>
            <person name="Grassa C.J."/>
            <person name="Murat F."/>
            <person name="Staton S.E."/>
            <person name="Cottret L."/>
            <person name="Lelandais-Briere C."/>
            <person name="Owens G.L."/>
            <person name="Carrere S."/>
            <person name="Mayjonade B."/>
            <person name="Legrand L."/>
            <person name="Gill N."/>
            <person name="Kane N.C."/>
            <person name="Bowers J.E."/>
            <person name="Hubner S."/>
            <person name="Bellec A."/>
            <person name="Berard A."/>
            <person name="Berges H."/>
            <person name="Blanchet N."/>
            <person name="Boniface M.C."/>
            <person name="Brunel D."/>
            <person name="Catrice O."/>
            <person name="Chaidir N."/>
            <person name="Claudel C."/>
            <person name="Donnadieu C."/>
            <person name="Faraut T."/>
            <person name="Fievet G."/>
            <person name="Helmstetter N."/>
            <person name="King M."/>
            <person name="Knapp S.J."/>
            <person name="Lai Z."/>
            <person name="Le Paslier M.C."/>
            <person name="Lippi Y."/>
            <person name="Lorenzon L."/>
            <person name="Mandel J.R."/>
            <person name="Marage G."/>
            <person name="Marchand G."/>
            <person name="Marquand E."/>
            <person name="Bret-Mestries E."/>
            <person name="Morien E."/>
            <person name="Nambeesan S."/>
            <person name="Nguyen T."/>
            <person name="Pegot-Espagnet P."/>
            <person name="Pouilly N."/>
            <person name="Raftis F."/>
            <person name="Sallet E."/>
            <person name="Schiex T."/>
            <person name="Thomas J."/>
            <person name="Vandecasteele C."/>
            <person name="Vares D."/>
            <person name="Vear F."/>
            <person name="Vautrin S."/>
            <person name="Crespi M."/>
            <person name="Mangin B."/>
            <person name="Burke J.M."/>
            <person name="Salse J."/>
            <person name="Munos S."/>
            <person name="Vincourt P."/>
            <person name="Rieseberg L.H."/>
            <person name="Langlade N.B."/>
        </authorList>
    </citation>
    <scope>NUCLEOTIDE SEQUENCE</scope>
    <source>
        <tissue evidence="3">Leaves</tissue>
    </source>
</reference>
<feature type="transmembrane region" description="Helical" evidence="2">
    <location>
        <begin position="95"/>
        <end position="118"/>
    </location>
</feature>
<proteinExistence type="predicted"/>